<feature type="transmembrane region" description="Helical" evidence="1">
    <location>
        <begin position="190"/>
        <end position="207"/>
    </location>
</feature>
<reference evidence="2" key="1">
    <citation type="submission" date="2022-09" db="EMBL/GenBank/DDBJ databases">
        <title>Genome analysis and characterization of larvicidal activity of Brevibacillus strains.</title>
        <authorList>
            <person name="Patrusheva E.V."/>
            <person name="Izotova A.O."/>
            <person name="Toshchakov S.V."/>
            <person name="Sineoky S.P."/>
        </authorList>
    </citation>
    <scope>NUCLEOTIDE SEQUENCE</scope>
    <source>
        <strain evidence="2">VKPM_B-13244</strain>
    </source>
</reference>
<feature type="transmembrane region" description="Helical" evidence="1">
    <location>
        <begin position="30"/>
        <end position="50"/>
    </location>
</feature>
<organism evidence="2 3">
    <name type="scientific">Brevibacillus halotolerans</name>
    <dbReference type="NCBI Taxonomy" id="1507437"/>
    <lineage>
        <taxon>Bacteria</taxon>
        <taxon>Bacillati</taxon>
        <taxon>Bacillota</taxon>
        <taxon>Bacilli</taxon>
        <taxon>Bacillales</taxon>
        <taxon>Paenibacillaceae</taxon>
        <taxon>Brevibacillus</taxon>
    </lineage>
</organism>
<evidence type="ECO:0000256" key="1">
    <source>
        <dbReference type="SAM" id="Phobius"/>
    </source>
</evidence>
<dbReference type="Pfam" id="PF18159">
    <property type="entry name" value="S_4TM"/>
    <property type="match status" value="1"/>
</dbReference>
<protein>
    <submittedName>
        <fullName evidence="2">S-4TM family putative pore-forming effector</fullName>
    </submittedName>
</protein>
<dbReference type="RefSeq" id="WP_258417573.1">
    <property type="nucleotide sequence ID" value="NZ_JAPTNG010000009.1"/>
</dbReference>
<feature type="transmembrane region" description="Helical" evidence="1">
    <location>
        <begin position="165"/>
        <end position="184"/>
    </location>
</feature>
<keyword evidence="1" id="KW-0812">Transmembrane</keyword>
<feature type="transmembrane region" description="Helical" evidence="1">
    <location>
        <begin position="56"/>
        <end position="73"/>
    </location>
</feature>
<sequence>MKIEEKQNQEAFLTLLYAQRYYYNKARMPLRFRAIINILLPVSSVISILWFPSLKMPLAIFGAVWLIISQLILQERAKHFTKLAATIQEEFDTRLFDIKWNKVLIGEKVKPDIIFDAVSNFRKGRDKLRDWYTGLNCDSLYLNTLLAQRTNLIWDQNLRKRYATFLFRITWSAFIFLIILGIIWKMSVEDLLLTIVIPSLSAFVYGIQNARSHKQHAIKSKKTESYITASFEQSRNHSDHNNFQLLREYQNQIFLKRSEPLIIPKWYYWIHQKKDNEKMKKVNEFMQQL</sequence>
<dbReference type="Proteomes" id="UP001067708">
    <property type="component" value="Unassembled WGS sequence"/>
</dbReference>
<dbReference type="InterPro" id="IPR049920">
    <property type="entry name" value="IK1_05631-like"/>
</dbReference>
<dbReference type="EMBL" id="JAPTNG010000009">
    <property type="protein sequence ID" value="MCZ0831719.1"/>
    <property type="molecule type" value="Genomic_DNA"/>
</dbReference>
<proteinExistence type="predicted"/>
<comment type="caution">
    <text evidence="2">The sequence shown here is derived from an EMBL/GenBank/DDBJ whole genome shotgun (WGS) entry which is preliminary data.</text>
</comment>
<keyword evidence="1" id="KW-0472">Membrane</keyword>
<accession>A0ABT4HZG2</accession>
<gene>
    <name evidence="2" type="ORF">O0535_13325</name>
</gene>
<evidence type="ECO:0000313" key="3">
    <source>
        <dbReference type="Proteomes" id="UP001067708"/>
    </source>
</evidence>
<keyword evidence="3" id="KW-1185">Reference proteome</keyword>
<keyword evidence="1" id="KW-1133">Transmembrane helix</keyword>
<name>A0ABT4HZG2_9BACL</name>
<evidence type="ECO:0000313" key="2">
    <source>
        <dbReference type="EMBL" id="MCZ0831719.1"/>
    </source>
</evidence>